<dbReference type="SMART" id="SM00382">
    <property type="entry name" value="AAA"/>
    <property type="match status" value="1"/>
</dbReference>
<dbReference type="CDD" id="cd03255">
    <property type="entry name" value="ABC_MJ0796_LolCDE_FtsE"/>
    <property type="match status" value="1"/>
</dbReference>
<dbReference type="GO" id="GO:0022857">
    <property type="term" value="F:transmembrane transporter activity"/>
    <property type="evidence" value="ECO:0007669"/>
    <property type="project" value="UniProtKB-ARBA"/>
</dbReference>
<evidence type="ECO:0000313" key="6">
    <source>
        <dbReference type="Proteomes" id="UP000050488"/>
    </source>
</evidence>
<evidence type="ECO:0000313" key="5">
    <source>
        <dbReference type="EMBL" id="KQB86840.1"/>
    </source>
</evidence>
<dbReference type="FunFam" id="3.40.50.300:FF:000032">
    <property type="entry name" value="Export ABC transporter ATP-binding protein"/>
    <property type="match status" value="1"/>
</dbReference>
<gene>
    <name evidence="5" type="primary">ytrE_2</name>
    <name evidence="5" type="ORF">Clow_01048</name>
</gene>
<keyword evidence="3 5" id="KW-0067">ATP-binding</keyword>
<feature type="domain" description="ABC transporter" evidence="4">
    <location>
        <begin position="8"/>
        <end position="230"/>
    </location>
</feature>
<accession>A0A0Q1AJ72</accession>
<dbReference type="GO" id="GO:0005524">
    <property type="term" value="F:ATP binding"/>
    <property type="evidence" value="ECO:0007669"/>
    <property type="project" value="UniProtKB-KW"/>
</dbReference>
<dbReference type="InterPro" id="IPR017871">
    <property type="entry name" value="ABC_transporter-like_CS"/>
</dbReference>
<dbReference type="STRING" id="1544413.Clow_01048"/>
<dbReference type="InterPro" id="IPR015854">
    <property type="entry name" value="ABC_transpr_LolD-like"/>
</dbReference>
<dbReference type="Proteomes" id="UP000050488">
    <property type="component" value="Unassembled WGS sequence"/>
</dbReference>
<protein>
    <submittedName>
        <fullName evidence="5">ABC transporter ATP-binding protein YtrE</fullName>
    </submittedName>
</protein>
<sequence length="231" mass="24734">MNTMTHSLQLHDITKSFGAQPVLSGISLTINPGETVAVMGPSGSGKSTLLHCMSGVLTPTHGTVRFGDAELSSLSDAARSRLRLHHFGFVFQDGQLLPELSNLENIALPAILNGTSRSKARKKAQSLLDQLGLGDLALRRPGDVSGGQAQRVAIARALCAEPSLIFADEPTGALDQSTGHEVMQMLSTLAKRSGASLVMVTHDAQVAQWMERRIEIRDGIIHDDRLLRGAR</sequence>
<evidence type="ECO:0000256" key="2">
    <source>
        <dbReference type="ARBA" id="ARBA00022741"/>
    </source>
</evidence>
<dbReference type="EMBL" id="LKEV01000002">
    <property type="protein sequence ID" value="KQB86840.1"/>
    <property type="molecule type" value="Genomic_DNA"/>
</dbReference>
<dbReference type="GO" id="GO:0016887">
    <property type="term" value="F:ATP hydrolysis activity"/>
    <property type="evidence" value="ECO:0007669"/>
    <property type="project" value="InterPro"/>
</dbReference>
<dbReference type="InterPro" id="IPR003593">
    <property type="entry name" value="AAA+_ATPase"/>
</dbReference>
<name>A0A0Q1AJ72_9CORY</name>
<dbReference type="InterPro" id="IPR027417">
    <property type="entry name" value="P-loop_NTPase"/>
</dbReference>
<dbReference type="AlphaFoldDB" id="A0A0Q1AJ72"/>
<dbReference type="PROSITE" id="PS00211">
    <property type="entry name" value="ABC_TRANSPORTER_1"/>
    <property type="match status" value="1"/>
</dbReference>
<dbReference type="PANTHER" id="PTHR24220">
    <property type="entry name" value="IMPORT ATP-BINDING PROTEIN"/>
    <property type="match status" value="1"/>
</dbReference>
<reference evidence="5 6" key="1">
    <citation type="submission" date="2015-10" db="EMBL/GenBank/DDBJ databases">
        <title>Corynebacteirum lowii and Corynebacterium oculi species nova, derived from human clinical disease and and emended description of Corynebacterium mastiditis.</title>
        <authorList>
            <person name="Bernard K."/>
            <person name="Pacheco A.L."/>
            <person name="Mcdougall C."/>
            <person name="Burtx T."/>
            <person name="Weibe D."/>
            <person name="Tyler S."/>
            <person name="Olson A.B."/>
            <person name="Cnockaert M."/>
            <person name="Eguchi H."/>
            <person name="Kuwahara T."/>
            <person name="Nakayama-Imaohji H."/>
            <person name="Boudewijins M."/>
            <person name="Van Hoecke F."/>
            <person name="Bernier A.-M."/>
            <person name="Vandamme P."/>
        </authorList>
    </citation>
    <scope>NUCLEOTIDE SEQUENCE [LARGE SCALE GENOMIC DNA]</scope>
    <source>
        <strain evidence="5 6">NML 130206</strain>
    </source>
</reference>
<dbReference type="SUPFAM" id="SSF52540">
    <property type="entry name" value="P-loop containing nucleoside triphosphate hydrolases"/>
    <property type="match status" value="1"/>
</dbReference>
<dbReference type="InterPro" id="IPR017911">
    <property type="entry name" value="MacB-like_ATP-bd"/>
</dbReference>
<dbReference type="GO" id="GO:0098796">
    <property type="term" value="C:membrane protein complex"/>
    <property type="evidence" value="ECO:0007669"/>
    <property type="project" value="UniProtKB-ARBA"/>
</dbReference>
<dbReference type="Gene3D" id="3.40.50.300">
    <property type="entry name" value="P-loop containing nucleotide triphosphate hydrolases"/>
    <property type="match status" value="1"/>
</dbReference>
<dbReference type="PATRIC" id="fig|1544413.3.peg.1056"/>
<evidence type="ECO:0000256" key="3">
    <source>
        <dbReference type="ARBA" id="ARBA00022840"/>
    </source>
</evidence>
<dbReference type="GO" id="GO:0005886">
    <property type="term" value="C:plasma membrane"/>
    <property type="evidence" value="ECO:0007669"/>
    <property type="project" value="TreeGrafter"/>
</dbReference>
<comment type="caution">
    <text evidence="5">The sequence shown here is derived from an EMBL/GenBank/DDBJ whole genome shotgun (WGS) entry which is preliminary data.</text>
</comment>
<dbReference type="InterPro" id="IPR003439">
    <property type="entry name" value="ABC_transporter-like_ATP-bd"/>
</dbReference>
<organism evidence="5 6">
    <name type="scientific">Corynebacterium lowii</name>
    <dbReference type="NCBI Taxonomy" id="1544413"/>
    <lineage>
        <taxon>Bacteria</taxon>
        <taxon>Bacillati</taxon>
        <taxon>Actinomycetota</taxon>
        <taxon>Actinomycetes</taxon>
        <taxon>Mycobacteriales</taxon>
        <taxon>Corynebacteriaceae</taxon>
        <taxon>Corynebacterium</taxon>
    </lineage>
</organism>
<keyword evidence="6" id="KW-1185">Reference proteome</keyword>
<dbReference type="Pfam" id="PF00005">
    <property type="entry name" value="ABC_tran"/>
    <property type="match status" value="1"/>
</dbReference>
<evidence type="ECO:0000259" key="4">
    <source>
        <dbReference type="PROSITE" id="PS50893"/>
    </source>
</evidence>
<keyword evidence="2" id="KW-0547">Nucleotide-binding</keyword>
<dbReference type="PROSITE" id="PS50893">
    <property type="entry name" value="ABC_TRANSPORTER_2"/>
    <property type="match status" value="1"/>
</dbReference>
<keyword evidence="1" id="KW-0813">Transport</keyword>
<proteinExistence type="predicted"/>
<dbReference type="PANTHER" id="PTHR24220:SF685">
    <property type="entry name" value="ABC TRANSPORTER RELATED"/>
    <property type="match status" value="1"/>
</dbReference>
<evidence type="ECO:0000256" key="1">
    <source>
        <dbReference type="ARBA" id="ARBA00022448"/>
    </source>
</evidence>